<comment type="caution">
    <text evidence="2">The sequence shown here is derived from an EMBL/GenBank/DDBJ whole genome shotgun (WGS) entry which is preliminary data.</text>
</comment>
<keyword evidence="3" id="KW-1185">Reference proteome</keyword>
<evidence type="ECO:0000313" key="2">
    <source>
        <dbReference type="EMBL" id="MCQ4080055.1"/>
    </source>
</evidence>
<dbReference type="Proteomes" id="UP001057702">
    <property type="component" value="Unassembled WGS sequence"/>
</dbReference>
<accession>A0ABT1PQV0</accession>
<name>A0ABT1PQV0_9ACTN</name>
<feature type="coiled-coil region" evidence="1">
    <location>
        <begin position="30"/>
        <end position="57"/>
    </location>
</feature>
<evidence type="ECO:0008006" key="4">
    <source>
        <dbReference type="Google" id="ProtNLM"/>
    </source>
</evidence>
<dbReference type="EMBL" id="JANFNG010000002">
    <property type="protein sequence ID" value="MCQ4080055.1"/>
    <property type="molecule type" value="Genomic_DNA"/>
</dbReference>
<evidence type="ECO:0000313" key="3">
    <source>
        <dbReference type="Proteomes" id="UP001057702"/>
    </source>
</evidence>
<dbReference type="RefSeq" id="WP_255918916.1">
    <property type="nucleotide sequence ID" value="NZ_JANFNG010000002.1"/>
</dbReference>
<sequence>MAVLAPLKGFATVGQVVDALQQAAKPHASAEQVRAAANQAKLDLDGLLRQANAQQERPGAAPQSAQLIARSNAQVKSALNRIVAADQSKNPADLLKGLQDVVQGLVNLVTSLLSSGGLPAADLPGLFKQS</sequence>
<proteinExistence type="predicted"/>
<evidence type="ECO:0000256" key="1">
    <source>
        <dbReference type="SAM" id="Coils"/>
    </source>
</evidence>
<keyword evidence="1" id="KW-0175">Coiled coil</keyword>
<gene>
    <name evidence="2" type="ORF">NGB36_05475</name>
</gene>
<organism evidence="2 3">
    <name type="scientific">Streptomyces humicola</name>
    <dbReference type="NCBI Taxonomy" id="2953240"/>
    <lineage>
        <taxon>Bacteria</taxon>
        <taxon>Bacillati</taxon>
        <taxon>Actinomycetota</taxon>
        <taxon>Actinomycetes</taxon>
        <taxon>Kitasatosporales</taxon>
        <taxon>Streptomycetaceae</taxon>
        <taxon>Streptomyces</taxon>
    </lineage>
</organism>
<protein>
    <recommendedName>
        <fullName evidence="4">Secreted protein</fullName>
    </recommendedName>
</protein>
<reference evidence="2" key="1">
    <citation type="submission" date="2022-06" db="EMBL/GenBank/DDBJ databases">
        <title>Draft genome sequence of Streptomyces sp. RB6PN25 isolated from peat swamp forest in Thailand.</title>
        <authorList>
            <person name="Duangmal K."/>
            <person name="Klaysubun C."/>
        </authorList>
    </citation>
    <scope>NUCLEOTIDE SEQUENCE</scope>
    <source>
        <strain evidence="2">RB6PN25</strain>
    </source>
</reference>